<organism evidence="1 2">
    <name type="scientific">Urbifossiella limnaea</name>
    <dbReference type="NCBI Taxonomy" id="2528023"/>
    <lineage>
        <taxon>Bacteria</taxon>
        <taxon>Pseudomonadati</taxon>
        <taxon>Planctomycetota</taxon>
        <taxon>Planctomycetia</taxon>
        <taxon>Gemmatales</taxon>
        <taxon>Gemmataceae</taxon>
        <taxon>Urbifossiella</taxon>
    </lineage>
</organism>
<dbReference type="AlphaFoldDB" id="A0A517XQG1"/>
<dbReference type="EMBL" id="CP036273">
    <property type="protein sequence ID" value="QDU19726.1"/>
    <property type="molecule type" value="Genomic_DNA"/>
</dbReference>
<dbReference type="KEGG" id="uli:ETAA1_16620"/>
<accession>A0A517XQG1</accession>
<reference evidence="1 2" key="1">
    <citation type="submission" date="2019-02" db="EMBL/GenBank/DDBJ databases">
        <title>Deep-cultivation of Planctomycetes and their phenomic and genomic characterization uncovers novel biology.</title>
        <authorList>
            <person name="Wiegand S."/>
            <person name="Jogler M."/>
            <person name="Boedeker C."/>
            <person name="Pinto D."/>
            <person name="Vollmers J."/>
            <person name="Rivas-Marin E."/>
            <person name="Kohn T."/>
            <person name="Peeters S.H."/>
            <person name="Heuer A."/>
            <person name="Rast P."/>
            <person name="Oberbeckmann S."/>
            <person name="Bunk B."/>
            <person name="Jeske O."/>
            <person name="Meyerdierks A."/>
            <person name="Storesund J.E."/>
            <person name="Kallscheuer N."/>
            <person name="Luecker S."/>
            <person name="Lage O.M."/>
            <person name="Pohl T."/>
            <person name="Merkel B.J."/>
            <person name="Hornburger P."/>
            <person name="Mueller R.-W."/>
            <person name="Bruemmer F."/>
            <person name="Labrenz M."/>
            <person name="Spormann A.M."/>
            <person name="Op den Camp H."/>
            <person name="Overmann J."/>
            <person name="Amann R."/>
            <person name="Jetten M.S.M."/>
            <person name="Mascher T."/>
            <person name="Medema M.H."/>
            <person name="Devos D.P."/>
            <person name="Kaster A.-K."/>
            <person name="Ovreas L."/>
            <person name="Rohde M."/>
            <person name="Galperin M.Y."/>
            <person name="Jogler C."/>
        </authorList>
    </citation>
    <scope>NUCLEOTIDE SEQUENCE [LARGE SCALE GENOMIC DNA]</scope>
    <source>
        <strain evidence="1 2">ETA_A1</strain>
    </source>
</reference>
<gene>
    <name evidence="1" type="ORF">ETAA1_16620</name>
</gene>
<name>A0A517XQG1_9BACT</name>
<keyword evidence="2" id="KW-1185">Reference proteome</keyword>
<proteinExistence type="predicted"/>
<sequence>MKRNERPARLADEDGTRYLVVDRRFSTPITILLDLDPTAEPGFPGFAVREVTLDPPGHLEGSGVSARDAIGRDPGHLDQFRSFPSDRAVARAGFILIEPRYVGPNWSAYVLAFKPDGERPQRR</sequence>
<protein>
    <submittedName>
        <fullName evidence="1">Uncharacterized protein</fullName>
    </submittedName>
</protein>
<evidence type="ECO:0000313" key="2">
    <source>
        <dbReference type="Proteomes" id="UP000319576"/>
    </source>
</evidence>
<evidence type="ECO:0000313" key="1">
    <source>
        <dbReference type="EMBL" id="QDU19726.1"/>
    </source>
</evidence>
<dbReference type="OrthoDB" id="9865921at2"/>
<dbReference type="RefSeq" id="WP_145236119.1">
    <property type="nucleotide sequence ID" value="NZ_CP036273.1"/>
</dbReference>
<dbReference type="Proteomes" id="UP000319576">
    <property type="component" value="Chromosome"/>
</dbReference>